<evidence type="ECO:0000256" key="2">
    <source>
        <dbReference type="ARBA" id="ARBA00004127"/>
    </source>
</evidence>
<keyword evidence="5 17" id="KW-1133">Transmembrane helix</keyword>
<comment type="catalytic activity">
    <reaction evidence="1">
        <text>9-(9Z-hexadecenoyloxy)-octadecanoate + H2O = (9Z)-hexadecenoate + 9-hydroxy-octadecanoate + H(+)</text>
        <dbReference type="Rhea" id="RHEA:52068"/>
        <dbReference type="ChEBI" id="CHEBI:15377"/>
        <dbReference type="ChEBI" id="CHEBI:15378"/>
        <dbReference type="ChEBI" id="CHEBI:32372"/>
        <dbReference type="ChEBI" id="CHEBI:136286"/>
        <dbReference type="ChEBI" id="CHEBI:136309"/>
    </reaction>
    <physiologicalReaction direction="left-to-right" evidence="1">
        <dbReference type="Rhea" id="RHEA:52069"/>
    </physiologicalReaction>
</comment>
<dbReference type="GO" id="GO:0016020">
    <property type="term" value="C:membrane"/>
    <property type="evidence" value="ECO:0007669"/>
    <property type="project" value="InterPro"/>
</dbReference>
<evidence type="ECO:0000256" key="16">
    <source>
        <dbReference type="ARBA" id="ARBA00049428"/>
    </source>
</evidence>
<evidence type="ECO:0000256" key="8">
    <source>
        <dbReference type="ARBA" id="ARBA00047427"/>
    </source>
</evidence>
<keyword evidence="4 17" id="KW-0812">Transmembrane</keyword>
<evidence type="ECO:0000256" key="6">
    <source>
        <dbReference type="ARBA" id="ARBA00023136"/>
    </source>
</evidence>
<comment type="subcellular location">
    <subcellularLocation>
        <location evidence="2">Endomembrane system</location>
        <topology evidence="2">Multi-pass membrane protein</topology>
    </subcellularLocation>
</comment>
<feature type="transmembrane region" description="Helical" evidence="17">
    <location>
        <begin position="92"/>
        <end position="109"/>
    </location>
</feature>
<reference evidence="18 19" key="1">
    <citation type="submission" date="2020-04" db="EMBL/GenBank/DDBJ databases">
        <authorList>
            <person name="Wallbank WR R."/>
            <person name="Pardo Diaz C."/>
            <person name="Kozak K."/>
            <person name="Martin S."/>
            <person name="Jiggins C."/>
            <person name="Moest M."/>
            <person name="Warren A I."/>
            <person name="Byers J.R.P. K."/>
            <person name="Montejo-Kovacevich G."/>
            <person name="Yen C E."/>
        </authorList>
    </citation>
    <scope>NUCLEOTIDE SEQUENCE [LARGE SCALE GENOMIC DNA]</scope>
</reference>
<comment type="catalytic activity">
    <reaction evidence="7">
        <text>12-hexadecanoyloxy-octadecanoate + H2O = 12-hydroxyoctadecanoate + hexadecanoate + H(+)</text>
        <dbReference type="Rhea" id="RHEA:52056"/>
        <dbReference type="ChEBI" id="CHEBI:7896"/>
        <dbReference type="ChEBI" id="CHEBI:15377"/>
        <dbReference type="ChEBI" id="CHEBI:15378"/>
        <dbReference type="ChEBI" id="CHEBI:83677"/>
        <dbReference type="ChEBI" id="CHEBI:84201"/>
    </reaction>
    <physiologicalReaction direction="left-to-right" evidence="7">
        <dbReference type="Rhea" id="RHEA:52057"/>
    </physiologicalReaction>
</comment>
<feature type="transmembrane region" description="Helical" evidence="17">
    <location>
        <begin position="121"/>
        <end position="140"/>
    </location>
</feature>
<comment type="catalytic activity">
    <reaction evidence="15">
        <text>13-(9Z-hexadecenoyloxy)-octadecanoate + H2O = 13-hydroxy-octadecanoate + (9Z)-hexadecenoate + H(+)</text>
        <dbReference type="Rhea" id="RHEA:52076"/>
        <dbReference type="ChEBI" id="CHEBI:15377"/>
        <dbReference type="ChEBI" id="CHEBI:15378"/>
        <dbReference type="ChEBI" id="CHEBI:32372"/>
        <dbReference type="ChEBI" id="CHEBI:136304"/>
        <dbReference type="ChEBI" id="CHEBI:136315"/>
    </reaction>
    <physiologicalReaction direction="left-to-right" evidence="15">
        <dbReference type="Rhea" id="RHEA:52077"/>
    </physiologicalReaction>
</comment>
<keyword evidence="6 17" id="KW-0472">Membrane</keyword>
<protein>
    <recommendedName>
        <fullName evidence="20">Androgen-dependent TFPI-regulating protein</fullName>
    </recommendedName>
</protein>
<comment type="caution">
    <text evidence="18">The sequence shown here is derived from an EMBL/GenBank/DDBJ whole genome shotgun (WGS) entry which is preliminary data.</text>
</comment>
<evidence type="ECO:0000256" key="12">
    <source>
        <dbReference type="ARBA" id="ARBA00048800"/>
    </source>
</evidence>
<evidence type="ECO:0000256" key="15">
    <source>
        <dbReference type="ARBA" id="ARBA00049322"/>
    </source>
</evidence>
<name>A0A8S1BRL8_ARCPL</name>
<evidence type="ECO:0000256" key="13">
    <source>
        <dbReference type="ARBA" id="ARBA00049221"/>
    </source>
</evidence>
<evidence type="ECO:0000256" key="9">
    <source>
        <dbReference type="ARBA" id="ARBA00047863"/>
    </source>
</evidence>
<dbReference type="GO" id="GO:0012505">
    <property type="term" value="C:endomembrane system"/>
    <property type="evidence" value="ECO:0007669"/>
    <property type="project" value="UniProtKB-SubCell"/>
</dbReference>
<gene>
    <name evidence="18" type="ORF">APLA_LOCUS17429</name>
</gene>
<sequence length="197" mass="23800">MVSMQGKYLTVWNIGFQLSYFFLAFLCDICTVLRREHMIPNKIRKFRQFYFSTAVWPVATLIFVVFWPFFFTNRELLFPAFIDKIFSLKSNLVMHFCILPAVLWELVFTPRPVQTSHVKHIGALTFLFVLYNIVIIYTYSQRGIWPYPILNILYPTIYYQLLLVTLYLMVLWCYQLQWRITSMVWDSDRRTVRKNKI</sequence>
<evidence type="ECO:0000256" key="4">
    <source>
        <dbReference type="ARBA" id="ARBA00022692"/>
    </source>
</evidence>
<comment type="catalytic activity">
    <reaction evidence="16">
        <text>12-(9Z-hexadecenoyloxy)-octadecanoate + H2O = 12-hydroxyoctadecanoate + (9Z)-hexadecenoate + H(+)</text>
        <dbReference type="Rhea" id="RHEA:52072"/>
        <dbReference type="ChEBI" id="CHEBI:15377"/>
        <dbReference type="ChEBI" id="CHEBI:15378"/>
        <dbReference type="ChEBI" id="CHEBI:32372"/>
        <dbReference type="ChEBI" id="CHEBI:84201"/>
        <dbReference type="ChEBI" id="CHEBI:136312"/>
    </reaction>
    <physiologicalReaction direction="left-to-right" evidence="16">
        <dbReference type="Rhea" id="RHEA:52073"/>
    </physiologicalReaction>
</comment>
<evidence type="ECO:0000256" key="17">
    <source>
        <dbReference type="SAM" id="Phobius"/>
    </source>
</evidence>
<evidence type="ECO:0008006" key="20">
    <source>
        <dbReference type="Google" id="ProtNLM"/>
    </source>
</evidence>
<evidence type="ECO:0000256" key="10">
    <source>
        <dbReference type="ARBA" id="ARBA00048680"/>
    </source>
</evidence>
<feature type="transmembrane region" description="Helical" evidence="17">
    <location>
        <begin position="12"/>
        <end position="33"/>
    </location>
</feature>
<dbReference type="PANTHER" id="PTHR10989:SF16">
    <property type="entry name" value="AT02829P-RELATED"/>
    <property type="match status" value="1"/>
</dbReference>
<comment type="catalytic activity">
    <reaction evidence="14">
        <text>13-(9Z-octadecenoyloxy)-octadecanoate + H2O = 13-hydroxy-octadecanoate + (9Z)-octadecenoate + H(+)</text>
        <dbReference type="Rhea" id="RHEA:52064"/>
        <dbReference type="ChEBI" id="CHEBI:15377"/>
        <dbReference type="ChEBI" id="CHEBI:15378"/>
        <dbReference type="ChEBI" id="CHEBI:30823"/>
        <dbReference type="ChEBI" id="CHEBI:136303"/>
        <dbReference type="ChEBI" id="CHEBI:136304"/>
    </reaction>
    <physiologicalReaction direction="left-to-right" evidence="14">
        <dbReference type="Rhea" id="RHEA:52065"/>
    </physiologicalReaction>
</comment>
<comment type="catalytic activity">
    <reaction evidence="9">
        <text>9-hexadecanoyloxy-octadecanoate + H2O = 9-hydroxy-octadecanoate + hexadecanoate + H(+)</text>
        <dbReference type="Rhea" id="RHEA:52052"/>
        <dbReference type="ChEBI" id="CHEBI:7896"/>
        <dbReference type="ChEBI" id="CHEBI:15377"/>
        <dbReference type="ChEBI" id="CHEBI:15378"/>
        <dbReference type="ChEBI" id="CHEBI:83670"/>
        <dbReference type="ChEBI" id="CHEBI:136286"/>
    </reaction>
    <physiologicalReaction direction="left-to-right" evidence="9">
        <dbReference type="Rhea" id="RHEA:52053"/>
    </physiologicalReaction>
</comment>
<dbReference type="AlphaFoldDB" id="A0A8S1BRL8"/>
<dbReference type="Pfam" id="PF04750">
    <property type="entry name" value="Far-17a_AIG1"/>
    <property type="match status" value="1"/>
</dbReference>
<comment type="catalytic activity">
    <reaction evidence="10">
        <text>12-octadecanoyloxy-octadecanoate + H2O = 12-hydroxyoctadecanoate + octadecanoate + H(+)</text>
        <dbReference type="Rhea" id="RHEA:52080"/>
        <dbReference type="ChEBI" id="CHEBI:15377"/>
        <dbReference type="ChEBI" id="CHEBI:15378"/>
        <dbReference type="ChEBI" id="CHEBI:25629"/>
        <dbReference type="ChEBI" id="CHEBI:84201"/>
        <dbReference type="ChEBI" id="CHEBI:136330"/>
    </reaction>
    <physiologicalReaction direction="left-to-right" evidence="10">
        <dbReference type="Rhea" id="RHEA:52081"/>
    </physiologicalReaction>
</comment>
<comment type="catalytic activity">
    <reaction evidence="8">
        <text>13-octadecanoyloxy-octadecanoate + H2O = 13-hydroxy-octadecanoate + octadecanoate + H(+)</text>
        <dbReference type="Rhea" id="RHEA:52084"/>
        <dbReference type="ChEBI" id="CHEBI:15377"/>
        <dbReference type="ChEBI" id="CHEBI:15378"/>
        <dbReference type="ChEBI" id="CHEBI:25629"/>
        <dbReference type="ChEBI" id="CHEBI:136304"/>
        <dbReference type="ChEBI" id="CHEBI:136335"/>
    </reaction>
    <physiologicalReaction direction="left-to-right" evidence="8">
        <dbReference type="Rhea" id="RHEA:52085"/>
    </physiologicalReaction>
</comment>
<comment type="similarity">
    <text evidence="3">Belongs to the AIG1 family.</text>
</comment>
<proteinExistence type="inferred from homology"/>
<feature type="transmembrane region" description="Helical" evidence="17">
    <location>
        <begin position="152"/>
        <end position="174"/>
    </location>
</feature>
<dbReference type="OrthoDB" id="10047910at2759"/>
<dbReference type="EMBL" id="CADEBD010001048">
    <property type="protein sequence ID" value="CAB3261933.1"/>
    <property type="molecule type" value="Genomic_DNA"/>
</dbReference>
<dbReference type="InterPro" id="IPR006838">
    <property type="entry name" value="ADTRP_AIG1"/>
</dbReference>
<evidence type="ECO:0000256" key="11">
    <source>
        <dbReference type="ARBA" id="ARBA00048701"/>
    </source>
</evidence>
<dbReference type="PANTHER" id="PTHR10989">
    <property type="entry name" value="ANDROGEN-INDUCED PROTEIN 1-RELATED"/>
    <property type="match status" value="1"/>
</dbReference>
<dbReference type="Proteomes" id="UP000494256">
    <property type="component" value="Unassembled WGS sequence"/>
</dbReference>
<feature type="transmembrane region" description="Helical" evidence="17">
    <location>
        <begin position="54"/>
        <end position="72"/>
    </location>
</feature>
<comment type="catalytic activity">
    <reaction evidence="12">
        <text>9-(9Z-octadecenoyloxy)-octadecanoate + H2O = 9-hydroxy-octadecanoate + (9Z)-octadecenoate + H(+)</text>
        <dbReference type="Rhea" id="RHEA:52048"/>
        <dbReference type="ChEBI" id="CHEBI:15377"/>
        <dbReference type="ChEBI" id="CHEBI:15378"/>
        <dbReference type="ChEBI" id="CHEBI:30823"/>
        <dbReference type="ChEBI" id="CHEBI:136282"/>
        <dbReference type="ChEBI" id="CHEBI:136286"/>
    </reaction>
    <physiologicalReaction direction="left-to-right" evidence="12">
        <dbReference type="Rhea" id="RHEA:52049"/>
    </physiologicalReaction>
</comment>
<evidence type="ECO:0000313" key="19">
    <source>
        <dbReference type="Proteomes" id="UP000494256"/>
    </source>
</evidence>
<comment type="catalytic activity">
    <reaction evidence="11">
        <text>12-(9Z-octadecenoyloxy)-octadecanoate + H2O = 12-hydroxyoctadecanoate + (9Z)-octadecenoate + H(+)</text>
        <dbReference type="Rhea" id="RHEA:52060"/>
        <dbReference type="ChEBI" id="CHEBI:15377"/>
        <dbReference type="ChEBI" id="CHEBI:15378"/>
        <dbReference type="ChEBI" id="CHEBI:30823"/>
        <dbReference type="ChEBI" id="CHEBI:84201"/>
        <dbReference type="ChEBI" id="CHEBI:136302"/>
    </reaction>
    <physiologicalReaction direction="left-to-right" evidence="11">
        <dbReference type="Rhea" id="RHEA:52061"/>
    </physiologicalReaction>
</comment>
<evidence type="ECO:0000256" key="5">
    <source>
        <dbReference type="ARBA" id="ARBA00022989"/>
    </source>
</evidence>
<evidence type="ECO:0000256" key="7">
    <source>
        <dbReference type="ARBA" id="ARBA00047368"/>
    </source>
</evidence>
<organism evidence="18 19">
    <name type="scientific">Arctia plantaginis</name>
    <name type="common">Wood tiger moth</name>
    <name type="synonym">Phalaena plantaginis</name>
    <dbReference type="NCBI Taxonomy" id="874455"/>
    <lineage>
        <taxon>Eukaryota</taxon>
        <taxon>Metazoa</taxon>
        <taxon>Ecdysozoa</taxon>
        <taxon>Arthropoda</taxon>
        <taxon>Hexapoda</taxon>
        <taxon>Insecta</taxon>
        <taxon>Pterygota</taxon>
        <taxon>Neoptera</taxon>
        <taxon>Endopterygota</taxon>
        <taxon>Lepidoptera</taxon>
        <taxon>Glossata</taxon>
        <taxon>Ditrysia</taxon>
        <taxon>Noctuoidea</taxon>
        <taxon>Erebidae</taxon>
        <taxon>Arctiinae</taxon>
        <taxon>Arctia</taxon>
    </lineage>
</organism>
<evidence type="ECO:0000256" key="1">
    <source>
        <dbReference type="ARBA" id="ARBA00000923"/>
    </source>
</evidence>
<evidence type="ECO:0000256" key="14">
    <source>
        <dbReference type="ARBA" id="ARBA00049296"/>
    </source>
</evidence>
<evidence type="ECO:0000313" key="18">
    <source>
        <dbReference type="EMBL" id="CAB3261933.1"/>
    </source>
</evidence>
<evidence type="ECO:0000256" key="3">
    <source>
        <dbReference type="ARBA" id="ARBA00009300"/>
    </source>
</evidence>
<comment type="catalytic activity">
    <reaction evidence="13">
        <text>9-octadecanoyloxy-octadecanoate + H2O = 9-hydroxy-octadecanoate + octadecanoate + H(+)</text>
        <dbReference type="Rhea" id="RHEA:52096"/>
        <dbReference type="ChEBI" id="CHEBI:15377"/>
        <dbReference type="ChEBI" id="CHEBI:15378"/>
        <dbReference type="ChEBI" id="CHEBI:25629"/>
        <dbReference type="ChEBI" id="CHEBI:136286"/>
        <dbReference type="ChEBI" id="CHEBI:136373"/>
    </reaction>
    <physiologicalReaction direction="left-to-right" evidence="13">
        <dbReference type="Rhea" id="RHEA:52097"/>
    </physiologicalReaction>
</comment>
<accession>A0A8S1BRL8</accession>